<dbReference type="SUPFAM" id="SSF53697">
    <property type="entry name" value="SIS domain"/>
    <property type="match status" value="1"/>
</dbReference>
<evidence type="ECO:0000313" key="2">
    <source>
        <dbReference type="EMBL" id="RFT16281.1"/>
    </source>
</evidence>
<sequence>MENRMKMSRPGKKDRPRAARAAGLLLIPTILVGFLLAAESGRQEQQAQAPPGLLPLLGLEVSAESLDYLQNKTQFHLHTLLTEQRHPKTWNLSERIKTDIPAALHMLFSVDEDIADRLEELAAEPRDLLLLASEIKQSILAGRKIYIYGCGATGRLAKQMESTFWRPFWNSLRRDKALWSKVEKNLGPDIADRLVGEMTGADRALISSLEGFEDLQLIGRLQLQDHGIKKGDLVICVTEGGETSSVIGTILTALEQWKESPGYSPEESRRKLYFIYNNPDDRLRPFDRSRAVIEEPGITRINLTTGPMAITGSTRMQATTIETYVVGAALQSAVYELLSGFLSPKELQRAGFSRRYDPVATLREFNRILSRVKNAVPRIAAWTELEAETYAGNHFSTYFADKALITVFIDSTERSPTFRLYPLDTVNEPARRCWIQVWTPARDKHQAWLNFLGRPFRGLREDFYRSPFEEQVDDPYLRRAALDSLKKAGDNQHELYDFSFSEFNLTKRGPQPGDLGVMVCLAPEENNLLDPASAFSRFMSLFLEKQAGLVLVSVSDLNEKQTVALEKKIQDYGRKFLQSGQAGPIQVFLNLDRRNDPFLLKQNTGLKMVLNAHSTAVMARLGRVIGNTMTNVSPSNLKLIGRATYLIQSHVNDCLKKPEWIKKYGHRAEISYGEANAVLYDSIEFLRDKQAVAGQTAEVALSIIRILEALKQKKAVGNEEALAILQQVGLAEYLRQSQQP</sequence>
<keyword evidence="1" id="KW-0119">Carbohydrate metabolism</keyword>
<accession>A0A3E2BNJ6</accession>
<reference evidence="2 3" key="1">
    <citation type="submission" date="2018-08" db="EMBL/GenBank/DDBJ databases">
        <title>Genome analysis of the thermophilic bacterium of the candidate phylum Aminicenantes from deep subsurface aquifer revealed its physiology and ecological role.</title>
        <authorList>
            <person name="Kadnikov V.V."/>
            <person name="Mardanov A.V."/>
            <person name="Beletsky A.V."/>
            <person name="Karnachuk O.V."/>
            <person name="Ravin N.V."/>
        </authorList>
    </citation>
    <scope>NUCLEOTIDE SEQUENCE [LARGE SCALE GENOMIC DNA]</scope>
    <source>
        <strain evidence="2">BY38</strain>
    </source>
</reference>
<dbReference type="AlphaFoldDB" id="A0A3E2BNJ6"/>
<dbReference type="GO" id="GO:0030246">
    <property type="term" value="F:carbohydrate binding"/>
    <property type="evidence" value="ECO:0007669"/>
    <property type="project" value="TreeGrafter"/>
</dbReference>
<dbReference type="GO" id="GO:0042593">
    <property type="term" value="P:glucose homeostasis"/>
    <property type="evidence" value="ECO:0007669"/>
    <property type="project" value="TreeGrafter"/>
</dbReference>
<name>A0A3E2BNJ6_9BACT</name>
<gene>
    <name evidence="2" type="ORF">OP8BY_1885</name>
</gene>
<evidence type="ECO:0000313" key="3">
    <source>
        <dbReference type="Proteomes" id="UP000257323"/>
    </source>
</evidence>
<dbReference type="PANTHER" id="PTHR10088:SF4">
    <property type="entry name" value="GLUCOKINASE REGULATORY PROTEIN"/>
    <property type="match status" value="1"/>
</dbReference>
<dbReference type="EMBL" id="QUAH01000004">
    <property type="protein sequence ID" value="RFT16281.1"/>
    <property type="molecule type" value="Genomic_DNA"/>
</dbReference>
<dbReference type="Gene3D" id="3.40.50.10490">
    <property type="entry name" value="Glucose-6-phosphate isomerase like protein, domain 1"/>
    <property type="match status" value="2"/>
</dbReference>
<comment type="caution">
    <text evidence="2">The sequence shown here is derived from an EMBL/GenBank/DDBJ whole genome shotgun (WGS) entry which is preliminary data.</text>
</comment>
<protein>
    <submittedName>
        <fullName evidence="2">Glucokinase regulatory protein</fullName>
    </submittedName>
</protein>
<organism evidence="2 3">
    <name type="scientific">Candidatus Saccharicenans subterraneus</name>
    <dbReference type="NCBI Taxonomy" id="2508984"/>
    <lineage>
        <taxon>Bacteria</taxon>
        <taxon>Candidatus Aminicenantota</taxon>
        <taxon>Candidatus Aminicenantia</taxon>
        <taxon>Candidatus Aminicenantales</taxon>
        <taxon>Candidatus Saccharicenantaceae</taxon>
        <taxon>Candidatus Saccharicenans</taxon>
    </lineage>
</organism>
<dbReference type="Proteomes" id="UP000257323">
    <property type="component" value="Unassembled WGS sequence"/>
</dbReference>
<dbReference type="GO" id="GO:1901135">
    <property type="term" value="P:carbohydrate derivative metabolic process"/>
    <property type="evidence" value="ECO:0007669"/>
    <property type="project" value="InterPro"/>
</dbReference>
<dbReference type="PANTHER" id="PTHR10088">
    <property type="entry name" value="GLUCOKINASE REGULATORY PROTEIN"/>
    <property type="match status" value="1"/>
</dbReference>
<evidence type="ECO:0000256" key="1">
    <source>
        <dbReference type="ARBA" id="ARBA00023277"/>
    </source>
</evidence>
<dbReference type="GO" id="GO:0019899">
    <property type="term" value="F:enzyme binding"/>
    <property type="evidence" value="ECO:0007669"/>
    <property type="project" value="TreeGrafter"/>
</dbReference>
<dbReference type="InterPro" id="IPR040190">
    <property type="entry name" value="MURQ/GCKR"/>
</dbReference>
<dbReference type="GO" id="GO:0070095">
    <property type="term" value="F:fructose-6-phosphate binding"/>
    <property type="evidence" value="ECO:0007669"/>
    <property type="project" value="TreeGrafter"/>
</dbReference>
<dbReference type="GO" id="GO:0004857">
    <property type="term" value="F:enzyme inhibitor activity"/>
    <property type="evidence" value="ECO:0007669"/>
    <property type="project" value="TreeGrafter"/>
</dbReference>
<dbReference type="GO" id="GO:0005829">
    <property type="term" value="C:cytosol"/>
    <property type="evidence" value="ECO:0007669"/>
    <property type="project" value="TreeGrafter"/>
</dbReference>
<proteinExistence type="predicted"/>
<dbReference type="InterPro" id="IPR046348">
    <property type="entry name" value="SIS_dom_sf"/>
</dbReference>
<dbReference type="GO" id="GO:0009750">
    <property type="term" value="P:response to fructose"/>
    <property type="evidence" value="ECO:0007669"/>
    <property type="project" value="TreeGrafter"/>
</dbReference>